<comment type="caution">
    <text evidence="1">The sequence shown here is derived from an EMBL/GenBank/DDBJ whole genome shotgun (WGS) entry which is preliminary data.</text>
</comment>
<proteinExistence type="predicted"/>
<dbReference type="EMBL" id="RWJF01000001">
    <property type="protein sequence ID" value="RST30144.1"/>
    <property type="molecule type" value="Genomic_DNA"/>
</dbReference>
<name>A0A429V897_9SPHN</name>
<dbReference type="Proteomes" id="UP000274661">
    <property type="component" value="Unassembled WGS sequence"/>
</dbReference>
<keyword evidence="2" id="KW-1185">Reference proteome</keyword>
<gene>
    <name evidence="1" type="ORF">HMF7854_04370</name>
</gene>
<sequence>MAAAQRALRKGRVETVARWKHKNEGTPETHEHASHRRQGALARLFQSGGIDAEQLGSAMEIAAVAERIGGEVAVKTASLETRVDVTHMGDGAFYERLGQVRREMAYTRWRGALQRSGCQVAAVLDMIIGEPLGITAAAKRYRIHHRTARTMLITALDLWPIMLREICREVDQRELTRAHQRLAG</sequence>
<organism evidence="1 2">
    <name type="scientific">Sphingomonas ginkgonis</name>
    <dbReference type="NCBI Taxonomy" id="2315330"/>
    <lineage>
        <taxon>Bacteria</taxon>
        <taxon>Pseudomonadati</taxon>
        <taxon>Pseudomonadota</taxon>
        <taxon>Alphaproteobacteria</taxon>
        <taxon>Sphingomonadales</taxon>
        <taxon>Sphingomonadaceae</taxon>
        <taxon>Sphingomonas</taxon>
    </lineage>
</organism>
<dbReference type="RefSeq" id="WP_126717979.1">
    <property type="nucleotide sequence ID" value="NZ_RWJF01000001.1"/>
</dbReference>
<reference evidence="1 2" key="1">
    <citation type="submission" date="2018-12" db="EMBL/GenBank/DDBJ databases">
        <title>Sphingomonas sp. HMF7854 Genome sequencing and assembly.</title>
        <authorList>
            <person name="Cha I."/>
            <person name="Kang H."/>
            <person name="Kim H."/>
            <person name="Kang J."/>
            <person name="Joh K."/>
        </authorList>
    </citation>
    <scope>NUCLEOTIDE SEQUENCE [LARGE SCALE GENOMIC DNA]</scope>
    <source>
        <strain evidence="1 2">HMF7854</strain>
    </source>
</reference>
<protein>
    <submittedName>
        <fullName evidence="1">Uncharacterized protein</fullName>
    </submittedName>
</protein>
<dbReference type="AlphaFoldDB" id="A0A429V897"/>
<evidence type="ECO:0000313" key="2">
    <source>
        <dbReference type="Proteomes" id="UP000274661"/>
    </source>
</evidence>
<dbReference type="OrthoDB" id="7563477at2"/>
<evidence type="ECO:0000313" key="1">
    <source>
        <dbReference type="EMBL" id="RST30144.1"/>
    </source>
</evidence>
<accession>A0A429V897</accession>